<evidence type="ECO:0000313" key="2">
    <source>
        <dbReference type="EMBL" id="SUN48190.1"/>
    </source>
</evidence>
<dbReference type="RefSeq" id="WP_115245786.1">
    <property type="nucleotide sequence ID" value="NZ_UHFG01000004.1"/>
</dbReference>
<sequence length="113" mass="12976">MSQEIYDDANRLERAIRALPEYQKVLEVKETIQADASASQLFDEFVAMQEKIQGMMQSGQMPTVEEQTSIQELSQKIEANDHLKTYFEAQQGLSVYMSDIERIVFAPLKDLVK</sequence>
<protein>
    <recommendedName>
        <fullName evidence="1">UPF0342 protein NCTC4670_00473</fullName>
    </recommendedName>
</protein>
<dbReference type="HAMAP" id="MF_01526">
    <property type="entry name" value="UPF0342"/>
    <property type="match status" value="1"/>
</dbReference>
<name>A0A380JSM7_STRDY</name>
<dbReference type="NCBIfam" id="NF010209">
    <property type="entry name" value="PRK13676.1-1"/>
    <property type="match status" value="1"/>
</dbReference>
<gene>
    <name evidence="2" type="ORF">NCTC4670_00473</name>
</gene>
<organism evidence="2 3">
    <name type="scientific">Streptococcus dysgalactiae subsp. dysgalactiae</name>
    <dbReference type="NCBI Taxonomy" id="99822"/>
    <lineage>
        <taxon>Bacteria</taxon>
        <taxon>Bacillati</taxon>
        <taxon>Bacillota</taxon>
        <taxon>Bacilli</taxon>
        <taxon>Lactobacillales</taxon>
        <taxon>Streptococcaceae</taxon>
        <taxon>Streptococcus</taxon>
    </lineage>
</organism>
<dbReference type="Pfam" id="PF06133">
    <property type="entry name" value="Com_YlbF"/>
    <property type="match status" value="1"/>
</dbReference>
<dbReference type="EMBL" id="UHFG01000004">
    <property type="protein sequence ID" value="SUN48190.1"/>
    <property type="molecule type" value="Genomic_DNA"/>
</dbReference>
<dbReference type="Proteomes" id="UP000254797">
    <property type="component" value="Unassembled WGS sequence"/>
</dbReference>
<dbReference type="InterPro" id="IPR010368">
    <property type="entry name" value="Com_YlbF"/>
</dbReference>
<comment type="similarity">
    <text evidence="1">Belongs to the UPF0342 family.</text>
</comment>
<evidence type="ECO:0000313" key="3">
    <source>
        <dbReference type="Proteomes" id="UP000254797"/>
    </source>
</evidence>
<dbReference type="Gene3D" id="1.20.1500.10">
    <property type="entry name" value="YheA/YmcA-like"/>
    <property type="match status" value="1"/>
</dbReference>
<accession>A0A380JSM7</accession>
<evidence type="ECO:0000256" key="1">
    <source>
        <dbReference type="HAMAP-Rule" id="MF_01526"/>
    </source>
</evidence>
<reference evidence="2 3" key="1">
    <citation type="submission" date="2018-06" db="EMBL/GenBank/DDBJ databases">
        <authorList>
            <consortium name="Pathogen Informatics"/>
            <person name="Doyle S."/>
        </authorList>
    </citation>
    <scope>NUCLEOTIDE SEQUENCE [LARGE SCALE GENOMIC DNA]</scope>
    <source>
        <strain evidence="2 3">NCTC4670</strain>
    </source>
</reference>
<proteinExistence type="inferred from homology"/>
<dbReference type="SUPFAM" id="SSF158622">
    <property type="entry name" value="YheA/YmcA-like"/>
    <property type="match status" value="1"/>
</dbReference>
<dbReference type="AlphaFoldDB" id="A0A380JSM7"/>
<dbReference type="InterPro" id="IPR023378">
    <property type="entry name" value="YheA/YmcA-like_dom_sf"/>
</dbReference>